<dbReference type="RefSeq" id="WP_072697668.1">
    <property type="nucleotide sequence ID" value="NZ_FRDI01000012.1"/>
</dbReference>
<name>A0A1M7TH19_9BACT</name>
<protein>
    <submittedName>
        <fullName evidence="1">Uncharacterized protein</fullName>
    </submittedName>
</protein>
<evidence type="ECO:0000313" key="1">
    <source>
        <dbReference type="EMBL" id="SHN70000.1"/>
    </source>
</evidence>
<reference evidence="1 2" key="1">
    <citation type="submission" date="2016-12" db="EMBL/GenBank/DDBJ databases">
        <authorList>
            <person name="Song W.-J."/>
            <person name="Kurnit D.M."/>
        </authorList>
    </citation>
    <scope>NUCLEOTIDE SEQUENCE [LARGE SCALE GENOMIC DNA]</scope>
    <source>
        <strain evidence="1 2">DSM 11393</strain>
    </source>
</reference>
<dbReference type="STRING" id="1121455.SAMN02745728_01986"/>
<proteinExistence type="predicted"/>
<gene>
    <name evidence="1" type="ORF">SAMN02745728_01986</name>
</gene>
<keyword evidence="2" id="KW-1185">Reference proteome</keyword>
<evidence type="ECO:0000313" key="2">
    <source>
        <dbReference type="Proteomes" id="UP000186469"/>
    </source>
</evidence>
<dbReference type="AlphaFoldDB" id="A0A1M7TH19"/>
<sequence>MNVLEFLFQDIPEQMSIALLRFLGNNEDNLVAVNSTIPNCHVPKLFSPSLFAFLATNDDFSMAYHTKLLILANCQLKGEALLLFKERGVVDVRLLVDVQNFIDNSCCPSIKDLHKWCEKISLQFNVSHYYCGYDPVDDRDMQFFTDKGQGELYDIDFIDNYYKYLKASLTN</sequence>
<accession>A0A1M7TH19</accession>
<dbReference type="Proteomes" id="UP000186469">
    <property type="component" value="Unassembled WGS sequence"/>
</dbReference>
<organism evidence="1 2">
    <name type="scientific">Desulfovibrio litoralis DSM 11393</name>
    <dbReference type="NCBI Taxonomy" id="1121455"/>
    <lineage>
        <taxon>Bacteria</taxon>
        <taxon>Pseudomonadati</taxon>
        <taxon>Thermodesulfobacteriota</taxon>
        <taxon>Desulfovibrionia</taxon>
        <taxon>Desulfovibrionales</taxon>
        <taxon>Desulfovibrionaceae</taxon>
        <taxon>Desulfovibrio</taxon>
    </lineage>
</organism>
<dbReference type="EMBL" id="FRDI01000012">
    <property type="protein sequence ID" value="SHN70000.1"/>
    <property type="molecule type" value="Genomic_DNA"/>
</dbReference>